<dbReference type="SMART" id="SM00256">
    <property type="entry name" value="FBOX"/>
    <property type="match status" value="1"/>
</dbReference>
<name>A0A8T0QWL4_PANVG</name>
<dbReference type="InterPro" id="IPR001810">
    <property type="entry name" value="F-box_dom"/>
</dbReference>
<feature type="domain" description="F-box" evidence="1">
    <location>
        <begin position="9"/>
        <end position="55"/>
    </location>
</feature>
<dbReference type="SUPFAM" id="SSF81383">
    <property type="entry name" value="F-box domain"/>
    <property type="match status" value="1"/>
</dbReference>
<evidence type="ECO:0000259" key="1">
    <source>
        <dbReference type="PROSITE" id="PS50181"/>
    </source>
</evidence>
<dbReference type="Gene3D" id="1.20.1280.50">
    <property type="match status" value="1"/>
</dbReference>
<comment type="caution">
    <text evidence="2">The sequence shown here is derived from an EMBL/GenBank/DDBJ whole genome shotgun (WGS) entry which is preliminary data.</text>
</comment>
<dbReference type="PANTHER" id="PTHR35546">
    <property type="entry name" value="F-BOX PROTEIN INTERACTION DOMAIN PROTEIN-RELATED"/>
    <property type="match status" value="1"/>
</dbReference>
<dbReference type="InterPro" id="IPR055290">
    <property type="entry name" value="At3g26010-like"/>
</dbReference>
<evidence type="ECO:0000313" key="2">
    <source>
        <dbReference type="EMBL" id="KAG2577283.1"/>
    </source>
</evidence>
<organism evidence="2 3">
    <name type="scientific">Panicum virgatum</name>
    <name type="common">Blackwell switchgrass</name>
    <dbReference type="NCBI Taxonomy" id="38727"/>
    <lineage>
        <taxon>Eukaryota</taxon>
        <taxon>Viridiplantae</taxon>
        <taxon>Streptophyta</taxon>
        <taxon>Embryophyta</taxon>
        <taxon>Tracheophyta</taxon>
        <taxon>Spermatophyta</taxon>
        <taxon>Magnoliopsida</taxon>
        <taxon>Liliopsida</taxon>
        <taxon>Poales</taxon>
        <taxon>Poaceae</taxon>
        <taxon>PACMAD clade</taxon>
        <taxon>Panicoideae</taxon>
        <taxon>Panicodae</taxon>
        <taxon>Paniceae</taxon>
        <taxon>Panicinae</taxon>
        <taxon>Panicum</taxon>
        <taxon>Panicum sect. Hiantes</taxon>
    </lineage>
</organism>
<sequence>MEEAPNKRTDAFANLMDDVVVEILRFLPGRSLFYCKLVCKSWKRLILDSKYLKLLPQTMADFFYDTYEGYRHFTNVTGEPPSLKFLRFSMDNVAVSDCCNGLILC</sequence>
<reference evidence="2" key="1">
    <citation type="submission" date="2020-05" db="EMBL/GenBank/DDBJ databases">
        <title>WGS assembly of Panicum virgatum.</title>
        <authorList>
            <person name="Lovell J.T."/>
            <person name="Jenkins J."/>
            <person name="Shu S."/>
            <person name="Juenger T.E."/>
            <person name="Schmutz J."/>
        </authorList>
    </citation>
    <scope>NUCLEOTIDE SEQUENCE</scope>
    <source>
        <strain evidence="2">AP13</strain>
    </source>
</reference>
<accession>A0A8T0QWL4</accession>
<dbReference type="InterPro" id="IPR036047">
    <property type="entry name" value="F-box-like_dom_sf"/>
</dbReference>
<protein>
    <recommendedName>
        <fullName evidence="1">F-box domain-containing protein</fullName>
    </recommendedName>
</protein>
<keyword evidence="3" id="KW-1185">Reference proteome</keyword>
<dbReference type="Pfam" id="PF00646">
    <property type="entry name" value="F-box"/>
    <property type="match status" value="1"/>
</dbReference>
<dbReference type="EMBL" id="CM029048">
    <property type="protein sequence ID" value="KAG2577283.1"/>
    <property type="molecule type" value="Genomic_DNA"/>
</dbReference>
<dbReference type="AlphaFoldDB" id="A0A8T0QWL4"/>
<dbReference type="PROSITE" id="PS50181">
    <property type="entry name" value="FBOX"/>
    <property type="match status" value="1"/>
</dbReference>
<dbReference type="PANTHER" id="PTHR35546:SF105">
    <property type="entry name" value="OS05G0139200 PROTEIN"/>
    <property type="match status" value="1"/>
</dbReference>
<gene>
    <name evidence="2" type="ORF">PVAP13_6NG089700</name>
</gene>
<proteinExistence type="predicted"/>
<dbReference type="Proteomes" id="UP000823388">
    <property type="component" value="Chromosome 6N"/>
</dbReference>
<evidence type="ECO:0000313" key="3">
    <source>
        <dbReference type="Proteomes" id="UP000823388"/>
    </source>
</evidence>